<proteinExistence type="predicted"/>
<keyword evidence="2" id="KW-0548">Nucleotidyltransferase</keyword>
<dbReference type="PANTHER" id="PTHR30231">
    <property type="entry name" value="DNA POLYMERASE III SUBUNIT EPSILON"/>
    <property type="match status" value="1"/>
</dbReference>
<evidence type="ECO:0000313" key="11">
    <source>
        <dbReference type="Proteomes" id="UP000449209"/>
    </source>
</evidence>
<comment type="caution">
    <text evidence="10">The sequence shown here is derived from an EMBL/GenBank/DDBJ whole genome shotgun (WGS) entry which is preliminary data.</text>
</comment>
<dbReference type="InterPro" id="IPR036397">
    <property type="entry name" value="RNaseH_sf"/>
</dbReference>
<keyword evidence="3" id="KW-0235">DNA replication</keyword>
<name>A0A6N9I3D1_9LACO</name>
<feature type="domain" description="BRCT" evidence="9">
    <location>
        <begin position="290"/>
        <end position="388"/>
    </location>
</feature>
<keyword evidence="5" id="KW-0378">Hydrolase</keyword>
<evidence type="ECO:0000256" key="3">
    <source>
        <dbReference type="ARBA" id="ARBA00022705"/>
    </source>
</evidence>
<reference evidence="10 11" key="1">
    <citation type="journal article" date="2019" name="Appl. Environ. Microbiol.">
        <title>Genetic determinants of hydroxycinnamic acid metabolism in heterofermentative lactobacilli.</title>
        <authorList>
            <person name="Gaur G."/>
            <person name="Oh J.H."/>
            <person name="Filannino P."/>
            <person name="Gobbetti M."/>
            <person name="van Pijkeren J.P."/>
            <person name="Ganzle M.G."/>
        </authorList>
    </citation>
    <scope>NUCLEOTIDE SEQUENCE [LARGE SCALE GENOMIC DNA]</scope>
    <source>
        <strain evidence="10 11">C5</strain>
    </source>
</reference>
<dbReference type="PANTHER" id="PTHR30231:SF41">
    <property type="entry name" value="DNA POLYMERASE III SUBUNIT EPSILON"/>
    <property type="match status" value="1"/>
</dbReference>
<evidence type="ECO:0000256" key="1">
    <source>
        <dbReference type="ARBA" id="ARBA00022679"/>
    </source>
</evidence>
<keyword evidence="5" id="KW-0269">Exonuclease</keyword>
<dbReference type="FunFam" id="3.30.420.10:FF:000045">
    <property type="entry name" value="3'-5' exonuclease DinG"/>
    <property type="match status" value="1"/>
</dbReference>
<dbReference type="InterPro" id="IPR036420">
    <property type="entry name" value="BRCT_dom_sf"/>
</dbReference>
<keyword evidence="8" id="KW-0812">Transmembrane</keyword>
<dbReference type="InterPro" id="IPR013520">
    <property type="entry name" value="Ribonucl_H"/>
</dbReference>
<dbReference type="GO" id="GO:0003676">
    <property type="term" value="F:nucleic acid binding"/>
    <property type="evidence" value="ECO:0007669"/>
    <property type="project" value="InterPro"/>
</dbReference>
<dbReference type="SUPFAM" id="SSF52113">
    <property type="entry name" value="BRCT domain"/>
    <property type="match status" value="1"/>
</dbReference>
<protein>
    <recommendedName>
        <fullName evidence="7">DNA polymerase III polC-type</fullName>
    </recommendedName>
</protein>
<dbReference type="Gene3D" id="3.40.50.10190">
    <property type="entry name" value="BRCT domain"/>
    <property type="match status" value="1"/>
</dbReference>
<dbReference type="Proteomes" id="UP000449209">
    <property type="component" value="Unassembled WGS sequence"/>
</dbReference>
<dbReference type="GO" id="GO:0045004">
    <property type="term" value="P:DNA replication proofreading"/>
    <property type="evidence" value="ECO:0007669"/>
    <property type="project" value="TreeGrafter"/>
</dbReference>
<gene>
    <name evidence="10" type="ORF">GB993_05175</name>
</gene>
<dbReference type="EMBL" id="WEZQ01000005">
    <property type="protein sequence ID" value="MYV16906.1"/>
    <property type="molecule type" value="Genomic_DNA"/>
</dbReference>
<dbReference type="InterPro" id="IPR012337">
    <property type="entry name" value="RNaseH-like_sf"/>
</dbReference>
<feature type="transmembrane region" description="Helical" evidence="8">
    <location>
        <begin position="12"/>
        <end position="43"/>
    </location>
</feature>
<evidence type="ECO:0000256" key="2">
    <source>
        <dbReference type="ARBA" id="ARBA00022695"/>
    </source>
</evidence>
<accession>A0A6N9I3D1</accession>
<keyword evidence="8" id="KW-0472">Membrane</keyword>
<keyword evidence="8" id="KW-1133">Transmembrane helix</keyword>
<dbReference type="Pfam" id="PF00533">
    <property type="entry name" value="BRCT"/>
    <property type="match status" value="1"/>
</dbReference>
<dbReference type="Pfam" id="PF00929">
    <property type="entry name" value="RNase_T"/>
    <property type="match status" value="1"/>
</dbReference>
<keyword evidence="4" id="KW-0540">Nuclease</keyword>
<evidence type="ECO:0000256" key="7">
    <source>
        <dbReference type="ARBA" id="ARBA00070925"/>
    </source>
</evidence>
<evidence type="ECO:0000256" key="8">
    <source>
        <dbReference type="SAM" id="Phobius"/>
    </source>
</evidence>
<dbReference type="AlphaFoldDB" id="A0A6N9I3D1"/>
<dbReference type="SUPFAM" id="SSF53098">
    <property type="entry name" value="Ribonuclease H-like"/>
    <property type="match status" value="1"/>
</dbReference>
<organism evidence="10 11">
    <name type="scientific">Furfurilactobacillus milii</name>
    <dbReference type="NCBI Taxonomy" id="2888272"/>
    <lineage>
        <taxon>Bacteria</taxon>
        <taxon>Bacillati</taxon>
        <taxon>Bacillota</taxon>
        <taxon>Bacilli</taxon>
        <taxon>Lactobacillales</taxon>
        <taxon>Lactobacillaceae</taxon>
        <taxon>Furfurilactobacillus</taxon>
    </lineage>
</organism>
<keyword evidence="6" id="KW-0239">DNA-directed DNA polymerase</keyword>
<dbReference type="GO" id="GO:0008408">
    <property type="term" value="F:3'-5' exonuclease activity"/>
    <property type="evidence" value="ECO:0007669"/>
    <property type="project" value="TreeGrafter"/>
</dbReference>
<dbReference type="Gene3D" id="3.30.420.10">
    <property type="entry name" value="Ribonuclease H-like superfamily/Ribonuclease H"/>
    <property type="match status" value="1"/>
</dbReference>
<dbReference type="PROSITE" id="PS50172">
    <property type="entry name" value="BRCT"/>
    <property type="match status" value="1"/>
</dbReference>
<dbReference type="CDD" id="cd06127">
    <property type="entry name" value="DEDDh"/>
    <property type="match status" value="1"/>
</dbReference>
<evidence type="ECO:0000259" key="9">
    <source>
        <dbReference type="PROSITE" id="PS50172"/>
    </source>
</evidence>
<evidence type="ECO:0000256" key="6">
    <source>
        <dbReference type="ARBA" id="ARBA00022932"/>
    </source>
</evidence>
<dbReference type="CDD" id="cd17748">
    <property type="entry name" value="BRCT_DNA_ligase_like"/>
    <property type="match status" value="1"/>
</dbReference>
<keyword evidence="1" id="KW-0808">Transferase</keyword>
<dbReference type="SMART" id="SM00479">
    <property type="entry name" value="EXOIII"/>
    <property type="match status" value="1"/>
</dbReference>
<sequence>MQVKNMKDFWKLISILILIWLVITFWWVLLLIAVATLLVWGIIRYRQKRKRVIHMSSDRKDITSTTTSQEFDEQIKSAKPIKQEKSVVESIKQATSEPNFNYNAPIHIDRPVIHQLRRKLTDFVVVDIETTGFDEYEDGITQISAVKYKNDIVTDTFDTYVKPGCDIPQKVQFLTHITNEKVANAPTAKDAIEELKSFVGNIPLVGHNFRFDLKFLIHNGFNLSDISYEDTLPMSNSKLPELDNHKLPTLKHYFGITNESHNSLNDCKTTGTVYQHLRDDDLDSVPISEPTTTKFAGLRFCITGQFMEASRDEISELIIRNGGRVTKSVSKLTNYLIDGIQVDVRLTDGVHSGSELKAAELIQNGSALKIIDYQALQELLANSTTTSA</sequence>
<dbReference type="InterPro" id="IPR001357">
    <property type="entry name" value="BRCT_dom"/>
</dbReference>
<dbReference type="GO" id="GO:0003887">
    <property type="term" value="F:DNA-directed DNA polymerase activity"/>
    <property type="evidence" value="ECO:0007669"/>
    <property type="project" value="UniProtKB-KW"/>
</dbReference>
<evidence type="ECO:0000313" key="10">
    <source>
        <dbReference type="EMBL" id="MYV16906.1"/>
    </source>
</evidence>
<evidence type="ECO:0000256" key="4">
    <source>
        <dbReference type="ARBA" id="ARBA00022722"/>
    </source>
</evidence>
<evidence type="ECO:0000256" key="5">
    <source>
        <dbReference type="ARBA" id="ARBA00022839"/>
    </source>
</evidence>
<dbReference type="GO" id="GO:0005829">
    <property type="term" value="C:cytosol"/>
    <property type="evidence" value="ECO:0007669"/>
    <property type="project" value="TreeGrafter"/>
</dbReference>